<dbReference type="EMBL" id="QYBB01000005">
    <property type="protein sequence ID" value="RYC32824.1"/>
    <property type="molecule type" value="Genomic_DNA"/>
</dbReference>
<feature type="compositionally biased region" description="Polar residues" evidence="1">
    <location>
        <begin position="72"/>
        <end position="88"/>
    </location>
</feature>
<accession>A0A4V1RUZ0</accession>
<feature type="compositionally biased region" description="Gly residues" evidence="1">
    <location>
        <begin position="61"/>
        <end position="71"/>
    </location>
</feature>
<keyword evidence="4" id="KW-1185">Reference proteome</keyword>
<evidence type="ECO:0000256" key="1">
    <source>
        <dbReference type="SAM" id="MobiDB-lite"/>
    </source>
</evidence>
<name>A0A4V1RUZ0_9HYPH</name>
<evidence type="ECO:0000313" key="4">
    <source>
        <dbReference type="Proteomes" id="UP000290759"/>
    </source>
</evidence>
<feature type="chain" id="PRO_5020244535" evidence="2">
    <location>
        <begin position="21"/>
        <end position="109"/>
    </location>
</feature>
<organism evidence="3 4">
    <name type="scientific">Lichenibacterium minor</name>
    <dbReference type="NCBI Taxonomy" id="2316528"/>
    <lineage>
        <taxon>Bacteria</taxon>
        <taxon>Pseudomonadati</taxon>
        <taxon>Pseudomonadota</taxon>
        <taxon>Alphaproteobacteria</taxon>
        <taxon>Hyphomicrobiales</taxon>
        <taxon>Lichenihabitantaceae</taxon>
        <taxon>Lichenibacterium</taxon>
    </lineage>
</organism>
<reference evidence="3 4" key="1">
    <citation type="submission" date="2018-12" db="EMBL/GenBank/DDBJ databases">
        <authorList>
            <person name="Grouzdev D.S."/>
            <person name="Krutkina M.S."/>
        </authorList>
    </citation>
    <scope>NUCLEOTIDE SEQUENCE [LARGE SCALE GENOMIC DNA]</scope>
    <source>
        <strain evidence="3 4">RmlP026</strain>
    </source>
</reference>
<evidence type="ECO:0000256" key="2">
    <source>
        <dbReference type="SAM" id="SignalP"/>
    </source>
</evidence>
<feature type="region of interest" description="Disordered" evidence="1">
    <location>
        <begin position="19"/>
        <end position="109"/>
    </location>
</feature>
<gene>
    <name evidence="3" type="ORF">D3273_07015</name>
</gene>
<dbReference type="AlphaFoldDB" id="A0A4V1RUZ0"/>
<reference evidence="3 4" key="2">
    <citation type="submission" date="2019-02" db="EMBL/GenBank/DDBJ databases">
        <title>'Lichenibacterium ramalinii' gen. nov. sp. nov., 'Lichenibacterium minor' gen. nov. sp. nov.</title>
        <authorList>
            <person name="Pankratov T."/>
        </authorList>
    </citation>
    <scope>NUCLEOTIDE SEQUENCE [LARGE SCALE GENOMIC DNA]</scope>
    <source>
        <strain evidence="3 4">RmlP026</strain>
    </source>
</reference>
<feature type="signal peptide" evidence="2">
    <location>
        <begin position="1"/>
        <end position="20"/>
    </location>
</feature>
<dbReference type="Proteomes" id="UP000290759">
    <property type="component" value="Unassembled WGS sequence"/>
</dbReference>
<keyword evidence="2" id="KW-0732">Signal</keyword>
<sequence>MRVLTIAAAALLGATAWAGAQTQSTEPSKAGCNAGVVNAPTTPKEQDSAGGTAPGNTGNNGFTGAGLGGSYVGTTSNGPVAGSPSVQPATAKGLDPIAAPPKASSTGAC</sequence>
<comment type="caution">
    <text evidence="3">The sequence shown here is derived from an EMBL/GenBank/DDBJ whole genome shotgun (WGS) entry which is preliminary data.</text>
</comment>
<protein>
    <submittedName>
        <fullName evidence="3">Uncharacterized protein</fullName>
    </submittedName>
</protein>
<dbReference type="RefSeq" id="WP_129224881.1">
    <property type="nucleotide sequence ID" value="NZ_QYBB01000005.1"/>
</dbReference>
<evidence type="ECO:0000313" key="3">
    <source>
        <dbReference type="EMBL" id="RYC32824.1"/>
    </source>
</evidence>
<feature type="compositionally biased region" description="Low complexity" evidence="1">
    <location>
        <begin position="49"/>
        <end position="60"/>
    </location>
</feature>
<proteinExistence type="predicted"/>